<dbReference type="SUPFAM" id="SSF52047">
    <property type="entry name" value="RNI-like"/>
    <property type="match status" value="1"/>
</dbReference>
<dbReference type="Pfam" id="PF08387">
    <property type="entry name" value="FBD"/>
    <property type="match status" value="2"/>
</dbReference>
<organism evidence="2 3">
    <name type="scientific">Coptis chinensis</name>
    <dbReference type="NCBI Taxonomy" id="261450"/>
    <lineage>
        <taxon>Eukaryota</taxon>
        <taxon>Viridiplantae</taxon>
        <taxon>Streptophyta</taxon>
        <taxon>Embryophyta</taxon>
        <taxon>Tracheophyta</taxon>
        <taxon>Spermatophyta</taxon>
        <taxon>Magnoliopsida</taxon>
        <taxon>Ranunculales</taxon>
        <taxon>Ranunculaceae</taxon>
        <taxon>Coptidoideae</taxon>
        <taxon>Coptis</taxon>
    </lineage>
</organism>
<dbReference type="InterPro" id="IPR055411">
    <property type="entry name" value="LRR_FXL15/At3g58940/PEG3-like"/>
</dbReference>
<dbReference type="Pfam" id="PF00646">
    <property type="entry name" value="F-box"/>
    <property type="match status" value="1"/>
</dbReference>
<dbReference type="PANTHER" id="PTHR31900">
    <property type="entry name" value="F-BOX/RNI SUPERFAMILY PROTEIN-RELATED"/>
    <property type="match status" value="1"/>
</dbReference>
<keyword evidence="3" id="KW-1185">Reference proteome</keyword>
<dbReference type="AlphaFoldDB" id="A0A835IIL6"/>
<dbReference type="Gene3D" id="3.80.10.10">
    <property type="entry name" value="Ribonuclease Inhibitor"/>
    <property type="match status" value="1"/>
</dbReference>
<comment type="caution">
    <text evidence="2">The sequence shown here is derived from an EMBL/GenBank/DDBJ whole genome shotgun (WGS) entry which is preliminary data.</text>
</comment>
<dbReference type="Proteomes" id="UP000631114">
    <property type="component" value="Unassembled WGS sequence"/>
</dbReference>
<reference evidence="2 3" key="1">
    <citation type="submission" date="2020-10" db="EMBL/GenBank/DDBJ databases">
        <title>The Coptis chinensis genome and diversification of protoberbering-type alkaloids.</title>
        <authorList>
            <person name="Wang B."/>
            <person name="Shu S."/>
            <person name="Song C."/>
            <person name="Liu Y."/>
        </authorList>
    </citation>
    <scope>NUCLEOTIDE SEQUENCE [LARGE SCALE GENOMIC DNA]</scope>
    <source>
        <strain evidence="2">HL-2020</strain>
        <tissue evidence="2">Leaf</tissue>
    </source>
</reference>
<dbReference type="InterPro" id="IPR001810">
    <property type="entry name" value="F-box_dom"/>
</dbReference>
<evidence type="ECO:0000313" key="3">
    <source>
        <dbReference type="Proteomes" id="UP000631114"/>
    </source>
</evidence>
<dbReference type="InterPro" id="IPR050232">
    <property type="entry name" value="FBL13/AtMIF1-like"/>
</dbReference>
<dbReference type="EMBL" id="JADFTS010000002">
    <property type="protein sequence ID" value="KAF9619640.1"/>
    <property type="molecule type" value="Genomic_DNA"/>
</dbReference>
<dbReference type="InterPro" id="IPR032675">
    <property type="entry name" value="LRR_dom_sf"/>
</dbReference>
<dbReference type="OrthoDB" id="3797628at2759"/>
<dbReference type="InterPro" id="IPR006566">
    <property type="entry name" value="FBD"/>
</dbReference>
<feature type="domain" description="F-box" evidence="1">
    <location>
        <begin position="183"/>
        <end position="236"/>
    </location>
</feature>
<dbReference type="CDD" id="cd22160">
    <property type="entry name" value="F-box_AtFBL13-like"/>
    <property type="match status" value="1"/>
</dbReference>
<evidence type="ECO:0000259" key="1">
    <source>
        <dbReference type="PROSITE" id="PS50181"/>
    </source>
</evidence>
<dbReference type="SMART" id="SM00256">
    <property type="entry name" value="FBOX"/>
    <property type="match status" value="1"/>
</dbReference>
<dbReference type="SUPFAM" id="SSF81383">
    <property type="entry name" value="F-box domain"/>
    <property type="match status" value="1"/>
</dbReference>
<dbReference type="PANTHER" id="PTHR31900:SF30">
    <property type="entry name" value="SUPERFAMILY PROTEIN, PUTATIVE-RELATED"/>
    <property type="match status" value="1"/>
</dbReference>
<protein>
    <recommendedName>
        <fullName evidence="1">F-box domain-containing protein</fullName>
    </recommendedName>
</protein>
<dbReference type="SMART" id="SM00579">
    <property type="entry name" value="FBD"/>
    <property type="match status" value="2"/>
</dbReference>
<dbReference type="InterPro" id="IPR053781">
    <property type="entry name" value="F-box_AtFBL13-like"/>
</dbReference>
<dbReference type="Pfam" id="PF24758">
    <property type="entry name" value="LRR_At5g56370"/>
    <property type="match status" value="1"/>
</dbReference>
<name>A0A835IIL6_9MAGN</name>
<sequence>MTNFQNSFASGAFVPGFGSSTSSVLGEFGSSTGATCTGFGSSSSPFGSTNTAFGASSSPSSGFTFTTAFGQSSSPLGTTPSHFGAQTSLFGGSNPAVQLPAFSQPPTQSTPSIFYPTSFPSLGRSNLPPSLFNSGLAPSPFGGMNSNTQSAGLFQSTAPSLGQTGSIVEQTGSTFGENSSLEMNRISALPMPIIYHILSFLPTKEVVRTCVLSKGWINIWSSVPSFHFNSRLFRYMKTFIKFVDSVLFLRDGSDMQNVSLSIVGWFDNVDVSRIKEWITYAVRHNVQVLDIENGCGTNIQLTPHLFTCESLREFKLFNNSLSLPLRIWLPSLKVVHLISVSLKDGQLDEALFSASPSLETLLLVNCNITSGILTISASQLKNLNLKGNFPSSIVVSALNLISLKLNITNSVPVNIIFNGNLKLLSDANFDLKVDSSVSTTQLISIVKNVRYLTVSTLFVQSIAVELQKDLATQKCSETPFSNLKWLKIGTLFSKDEVILINHILMHSTEIESFFLVNDAGKFDGLKNIVQVEQYEVKEGYKYKLSHLKLVEIEGFRGSENEMELVNLFLENAIVLEKMIIFLRNFGDEQELMKVACPCLETLILEECKFVNCYTLTISASQLKNLRISGVVPDSVVISTPKLVSIEMIRIRNPSIRFTCELKFISVVNFDTELDQSSELTTLLISAVRNAQSLTLSTLFLQSIYVENDPSLLSCIQTPFSNLKRLKIGTLFSYNDIMLIKNLLRHSPQIECVILGKYEDYEYTNQVELFEEEDMMSNCKLSHLKLVEIQGRGYENEVKLVKFFLENATVLEQMFIMVSNSDKRSCADNQEMMKIGRKLLRHPRASSSVGILFLQDL</sequence>
<proteinExistence type="predicted"/>
<gene>
    <name evidence="2" type="ORF">IFM89_007961</name>
</gene>
<evidence type="ECO:0000313" key="2">
    <source>
        <dbReference type="EMBL" id="KAF9619640.1"/>
    </source>
</evidence>
<accession>A0A835IIL6</accession>
<dbReference type="InterPro" id="IPR036047">
    <property type="entry name" value="F-box-like_dom_sf"/>
</dbReference>
<dbReference type="PROSITE" id="PS50181">
    <property type="entry name" value="FBOX"/>
    <property type="match status" value="1"/>
</dbReference>